<protein>
    <submittedName>
        <fullName evidence="1">Uncharacterized protein</fullName>
    </submittedName>
</protein>
<organism evidence="1">
    <name type="scientific">Lepeophtheirus salmonis</name>
    <name type="common">Salmon louse</name>
    <name type="synonym">Caligus salmonis</name>
    <dbReference type="NCBI Taxonomy" id="72036"/>
    <lineage>
        <taxon>Eukaryota</taxon>
        <taxon>Metazoa</taxon>
        <taxon>Ecdysozoa</taxon>
        <taxon>Arthropoda</taxon>
        <taxon>Crustacea</taxon>
        <taxon>Multicrustacea</taxon>
        <taxon>Hexanauplia</taxon>
        <taxon>Copepoda</taxon>
        <taxon>Siphonostomatoida</taxon>
        <taxon>Caligidae</taxon>
        <taxon>Lepeophtheirus</taxon>
    </lineage>
</organism>
<name>A0A0K2UQM4_LEPSM</name>
<proteinExistence type="predicted"/>
<evidence type="ECO:0000313" key="1">
    <source>
        <dbReference type="EMBL" id="CDW40177.1"/>
    </source>
</evidence>
<reference evidence="1" key="1">
    <citation type="submission" date="2014-05" db="EMBL/GenBank/DDBJ databases">
        <authorList>
            <person name="Chronopoulou M."/>
        </authorList>
    </citation>
    <scope>NUCLEOTIDE SEQUENCE</scope>
    <source>
        <tissue evidence="1">Whole organism</tissue>
    </source>
</reference>
<dbReference type="AlphaFoldDB" id="A0A0K2UQM4"/>
<sequence>KKYKRPLNFCRLLLKYLNINAIPKRIESRILYVELFNDYVLHKIYKISHNFPRLLLEYLNVIVIHEQLSRESSSKQPNCLSPY</sequence>
<accession>A0A0K2UQM4</accession>
<feature type="non-terminal residue" evidence="1">
    <location>
        <position position="1"/>
    </location>
</feature>
<dbReference type="EMBL" id="HACA01022816">
    <property type="protein sequence ID" value="CDW40177.1"/>
    <property type="molecule type" value="Transcribed_RNA"/>
</dbReference>